<dbReference type="Proteomes" id="UP000827092">
    <property type="component" value="Unassembled WGS sequence"/>
</dbReference>
<dbReference type="PROSITE" id="PS00086">
    <property type="entry name" value="CYTOCHROME_P450"/>
    <property type="match status" value="1"/>
</dbReference>
<comment type="similarity">
    <text evidence="5 15">Belongs to the cytochrome P450 family.</text>
</comment>
<comment type="function">
    <text evidence="2">May be involved in the metabolism of insect hormones and in the breakdown of synthetic insecticides.</text>
</comment>
<comment type="cofactor">
    <cofactor evidence="1 14">
        <name>heme</name>
        <dbReference type="ChEBI" id="CHEBI:30413"/>
    </cofactor>
</comment>
<keyword evidence="6 14" id="KW-0349">Heme</keyword>
<evidence type="ECO:0000256" key="3">
    <source>
        <dbReference type="ARBA" id="ARBA00004174"/>
    </source>
</evidence>
<evidence type="ECO:0000256" key="8">
    <source>
        <dbReference type="ARBA" id="ARBA00022824"/>
    </source>
</evidence>
<keyword evidence="7 14" id="KW-0479">Metal-binding</keyword>
<keyword evidence="8" id="KW-0256">Endoplasmic reticulum</keyword>
<dbReference type="EMBL" id="JAFNEN010000840">
    <property type="protein sequence ID" value="KAG8176930.1"/>
    <property type="molecule type" value="Genomic_DNA"/>
</dbReference>
<dbReference type="SUPFAM" id="SSF48264">
    <property type="entry name" value="Cytochrome P450"/>
    <property type="match status" value="1"/>
</dbReference>
<comment type="caution">
    <text evidence="16">The sequence shown here is derived from an EMBL/GenBank/DDBJ whole genome shotgun (WGS) entry which is preliminary data.</text>
</comment>
<evidence type="ECO:0000256" key="12">
    <source>
        <dbReference type="ARBA" id="ARBA00023033"/>
    </source>
</evidence>
<gene>
    <name evidence="16" type="ORF">JTE90_018713</name>
</gene>
<keyword evidence="13" id="KW-0472">Membrane</keyword>
<dbReference type="InterPro" id="IPR050476">
    <property type="entry name" value="Insect_CytP450_Detox"/>
</dbReference>
<feature type="binding site" description="axial binding residue" evidence="14">
    <location>
        <position position="90"/>
    </location>
    <ligand>
        <name>heme</name>
        <dbReference type="ChEBI" id="CHEBI:30413"/>
    </ligand>
    <ligandPart>
        <name>Fe</name>
        <dbReference type="ChEBI" id="CHEBI:18248"/>
    </ligandPart>
</feature>
<evidence type="ECO:0000256" key="14">
    <source>
        <dbReference type="PIRSR" id="PIRSR602403-1"/>
    </source>
</evidence>
<evidence type="ECO:0000256" key="5">
    <source>
        <dbReference type="ARBA" id="ARBA00010617"/>
    </source>
</evidence>
<evidence type="ECO:0000256" key="9">
    <source>
        <dbReference type="ARBA" id="ARBA00022848"/>
    </source>
</evidence>
<dbReference type="GO" id="GO:0005789">
    <property type="term" value="C:endoplasmic reticulum membrane"/>
    <property type="evidence" value="ECO:0007669"/>
    <property type="project" value="UniProtKB-SubCell"/>
</dbReference>
<organism evidence="16 17">
    <name type="scientific">Oedothorax gibbosus</name>
    <dbReference type="NCBI Taxonomy" id="931172"/>
    <lineage>
        <taxon>Eukaryota</taxon>
        <taxon>Metazoa</taxon>
        <taxon>Ecdysozoa</taxon>
        <taxon>Arthropoda</taxon>
        <taxon>Chelicerata</taxon>
        <taxon>Arachnida</taxon>
        <taxon>Araneae</taxon>
        <taxon>Araneomorphae</taxon>
        <taxon>Entelegynae</taxon>
        <taxon>Araneoidea</taxon>
        <taxon>Linyphiidae</taxon>
        <taxon>Erigoninae</taxon>
        <taxon>Oedothorax</taxon>
    </lineage>
</organism>
<dbReference type="PANTHER" id="PTHR24292">
    <property type="entry name" value="CYTOCHROME P450"/>
    <property type="match status" value="1"/>
</dbReference>
<evidence type="ECO:0000256" key="6">
    <source>
        <dbReference type="ARBA" id="ARBA00022617"/>
    </source>
</evidence>
<dbReference type="InterPro" id="IPR017972">
    <property type="entry name" value="Cyt_P450_CS"/>
</dbReference>
<sequence>MKYLDNVISETLRMYPPLPRLDRTADAEYTIGGITVKKGMLVTIPIFGMHRDPKLYPDPDRFDPNRFSPEEKAKRDPYAYLPFGAGPRNCVAMRFALMEVKVCLAHVIANFIIKTSPETKVPLEFNLGQGILQPKGIILEMEIRKDPPLTK</sequence>
<dbReference type="GO" id="GO:0005506">
    <property type="term" value="F:iron ion binding"/>
    <property type="evidence" value="ECO:0007669"/>
    <property type="project" value="InterPro"/>
</dbReference>
<dbReference type="PRINTS" id="PR00465">
    <property type="entry name" value="EP450IV"/>
</dbReference>
<evidence type="ECO:0000256" key="1">
    <source>
        <dbReference type="ARBA" id="ARBA00001971"/>
    </source>
</evidence>
<dbReference type="InterPro" id="IPR002403">
    <property type="entry name" value="Cyt_P450_E_grp-IV"/>
</dbReference>
<comment type="subcellular location">
    <subcellularLocation>
        <location evidence="4">Endoplasmic reticulum membrane</location>
        <topology evidence="4">Peripheral membrane protein</topology>
    </subcellularLocation>
    <subcellularLocation>
        <location evidence="3">Microsome membrane</location>
        <topology evidence="3">Peripheral membrane protein</topology>
    </subcellularLocation>
</comment>
<name>A0AAV6U084_9ARAC</name>
<dbReference type="AlphaFoldDB" id="A0AAV6U084"/>
<keyword evidence="11 14" id="KW-0408">Iron</keyword>
<keyword evidence="12 15" id="KW-0503">Monooxygenase</keyword>
<evidence type="ECO:0008006" key="18">
    <source>
        <dbReference type="Google" id="ProtNLM"/>
    </source>
</evidence>
<evidence type="ECO:0000256" key="11">
    <source>
        <dbReference type="ARBA" id="ARBA00023004"/>
    </source>
</evidence>
<keyword evidence="17" id="KW-1185">Reference proteome</keyword>
<dbReference type="InterPro" id="IPR036396">
    <property type="entry name" value="Cyt_P450_sf"/>
</dbReference>
<evidence type="ECO:0000256" key="2">
    <source>
        <dbReference type="ARBA" id="ARBA00003690"/>
    </source>
</evidence>
<dbReference type="PANTHER" id="PTHR24292:SF54">
    <property type="entry name" value="CYP9F3-RELATED"/>
    <property type="match status" value="1"/>
</dbReference>
<evidence type="ECO:0000313" key="16">
    <source>
        <dbReference type="EMBL" id="KAG8176930.1"/>
    </source>
</evidence>
<protein>
    <recommendedName>
        <fullName evidence="18">Cytochrome P450</fullName>
    </recommendedName>
</protein>
<evidence type="ECO:0000256" key="13">
    <source>
        <dbReference type="ARBA" id="ARBA00023136"/>
    </source>
</evidence>
<dbReference type="PRINTS" id="PR00385">
    <property type="entry name" value="P450"/>
</dbReference>
<dbReference type="GO" id="GO:0020037">
    <property type="term" value="F:heme binding"/>
    <property type="evidence" value="ECO:0007669"/>
    <property type="project" value="InterPro"/>
</dbReference>
<evidence type="ECO:0000313" key="17">
    <source>
        <dbReference type="Proteomes" id="UP000827092"/>
    </source>
</evidence>
<dbReference type="Pfam" id="PF00067">
    <property type="entry name" value="p450"/>
    <property type="match status" value="1"/>
</dbReference>
<keyword evidence="10 15" id="KW-0560">Oxidoreductase</keyword>
<proteinExistence type="inferred from homology"/>
<evidence type="ECO:0000256" key="7">
    <source>
        <dbReference type="ARBA" id="ARBA00022723"/>
    </source>
</evidence>
<keyword evidence="9" id="KW-0492">Microsome</keyword>
<evidence type="ECO:0000256" key="15">
    <source>
        <dbReference type="RuleBase" id="RU000461"/>
    </source>
</evidence>
<reference evidence="16 17" key="1">
    <citation type="journal article" date="2022" name="Nat. Ecol. Evol.">
        <title>A masculinizing supergene underlies an exaggerated male reproductive morph in a spider.</title>
        <authorList>
            <person name="Hendrickx F."/>
            <person name="De Corte Z."/>
            <person name="Sonet G."/>
            <person name="Van Belleghem S.M."/>
            <person name="Kostlbacher S."/>
            <person name="Vangestel C."/>
        </authorList>
    </citation>
    <scope>NUCLEOTIDE SEQUENCE [LARGE SCALE GENOMIC DNA]</scope>
    <source>
        <strain evidence="16">W744_W776</strain>
    </source>
</reference>
<evidence type="ECO:0000256" key="4">
    <source>
        <dbReference type="ARBA" id="ARBA00004406"/>
    </source>
</evidence>
<accession>A0AAV6U084</accession>
<dbReference type="Gene3D" id="1.10.630.10">
    <property type="entry name" value="Cytochrome P450"/>
    <property type="match status" value="1"/>
</dbReference>
<dbReference type="InterPro" id="IPR001128">
    <property type="entry name" value="Cyt_P450"/>
</dbReference>
<dbReference type="GO" id="GO:0016705">
    <property type="term" value="F:oxidoreductase activity, acting on paired donors, with incorporation or reduction of molecular oxygen"/>
    <property type="evidence" value="ECO:0007669"/>
    <property type="project" value="InterPro"/>
</dbReference>
<evidence type="ECO:0000256" key="10">
    <source>
        <dbReference type="ARBA" id="ARBA00023002"/>
    </source>
</evidence>
<dbReference type="GO" id="GO:0004497">
    <property type="term" value="F:monooxygenase activity"/>
    <property type="evidence" value="ECO:0007669"/>
    <property type="project" value="UniProtKB-KW"/>
</dbReference>